<evidence type="ECO:0000313" key="10">
    <source>
        <dbReference type="EMBL" id="PXW69787.1"/>
    </source>
</evidence>
<evidence type="ECO:0000256" key="8">
    <source>
        <dbReference type="ARBA" id="ARBA00047340"/>
    </source>
</evidence>
<evidence type="ECO:0000256" key="6">
    <source>
        <dbReference type="ARBA" id="ARBA00022676"/>
    </source>
</evidence>
<dbReference type="InterPro" id="IPR003200">
    <property type="entry name" value="Nict_dMeBzImd_PRibTrfase"/>
</dbReference>
<dbReference type="Proteomes" id="UP000248014">
    <property type="component" value="Unassembled WGS sequence"/>
</dbReference>
<proteinExistence type="inferred from homology"/>
<dbReference type="NCBIfam" id="TIGR03160">
    <property type="entry name" value="cobT_DBIPRT"/>
    <property type="match status" value="1"/>
</dbReference>
<organism evidence="10 11">
    <name type="scientific">Blastomonas natatoria</name>
    <dbReference type="NCBI Taxonomy" id="34015"/>
    <lineage>
        <taxon>Bacteria</taxon>
        <taxon>Pseudomonadati</taxon>
        <taxon>Pseudomonadota</taxon>
        <taxon>Alphaproteobacteria</taxon>
        <taxon>Sphingomonadales</taxon>
        <taxon>Sphingomonadaceae</taxon>
        <taxon>Blastomonas</taxon>
    </lineage>
</organism>
<protein>
    <recommendedName>
        <fullName evidence="4 9">Nicotinate-nucleotide--dimethylbenzimidazole phosphoribosyltransferase</fullName>
        <ecNumber evidence="3 9">2.4.2.21</ecNumber>
    </recommendedName>
</protein>
<dbReference type="AlphaFoldDB" id="A0A2V3USP6"/>
<evidence type="ECO:0000256" key="5">
    <source>
        <dbReference type="ARBA" id="ARBA00022573"/>
    </source>
</evidence>
<dbReference type="GO" id="GO:0008939">
    <property type="term" value="F:nicotinate-nucleotide-dimethylbenzimidazole phosphoribosyltransferase activity"/>
    <property type="evidence" value="ECO:0007669"/>
    <property type="project" value="UniProtKB-UniRule"/>
</dbReference>
<dbReference type="NCBIfam" id="NF000996">
    <property type="entry name" value="PRK00105.1"/>
    <property type="match status" value="1"/>
</dbReference>
<keyword evidence="5" id="KW-0169">Cobalamin biosynthesis</keyword>
<evidence type="ECO:0000313" key="11">
    <source>
        <dbReference type="Proteomes" id="UP000248014"/>
    </source>
</evidence>
<keyword evidence="11" id="KW-1185">Reference proteome</keyword>
<evidence type="ECO:0000256" key="7">
    <source>
        <dbReference type="ARBA" id="ARBA00022679"/>
    </source>
</evidence>
<keyword evidence="7 10" id="KW-0808">Transferase</keyword>
<dbReference type="PANTHER" id="PTHR43463">
    <property type="entry name" value="NICOTINATE-NUCLEOTIDE--DIMETHYLBENZIMIDAZOLE PHOSPHORIBOSYLTRANSFERASE"/>
    <property type="match status" value="1"/>
</dbReference>
<evidence type="ECO:0000256" key="1">
    <source>
        <dbReference type="ARBA" id="ARBA00005049"/>
    </source>
</evidence>
<dbReference type="GO" id="GO:0009236">
    <property type="term" value="P:cobalamin biosynthetic process"/>
    <property type="evidence" value="ECO:0007669"/>
    <property type="project" value="UniProtKB-UniRule"/>
</dbReference>
<reference evidence="10 11" key="1">
    <citation type="submission" date="2018-05" db="EMBL/GenBank/DDBJ databases">
        <title>Genomic Encyclopedia of Type Strains, Phase IV (KMG-IV): sequencing the most valuable type-strain genomes for metagenomic binning, comparative biology and taxonomic classification.</title>
        <authorList>
            <person name="Goeker M."/>
        </authorList>
    </citation>
    <scope>NUCLEOTIDE SEQUENCE [LARGE SCALE GENOMIC DNA]</scope>
    <source>
        <strain evidence="10 11">DSM 3183</strain>
    </source>
</reference>
<dbReference type="CDD" id="cd02439">
    <property type="entry name" value="DMB-PRT_CobT"/>
    <property type="match status" value="1"/>
</dbReference>
<dbReference type="InterPro" id="IPR023195">
    <property type="entry name" value="Nict_dMeBzImd_PRibTrfase_N"/>
</dbReference>
<evidence type="ECO:0000256" key="9">
    <source>
        <dbReference type="NCBIfam" id="TIGR03160"/>
    </source>
</evidence>
<evidence type="ECO:0000256" key="4">
    <source>
        <dbReference type="ARBA" id="ARBA00015486"/>
    </source>
</evidence>
<evidence type="ECO:0000256" key="3">
    <source>
        <dbReference type="ARBA" id="ARBA00011991"/>
    </source>
</evidence>
<gene>
    <name evidence="10" type="ORF">C7451_11559</name>
</gene>
<comment type="similarity">
    <text evidence="2">Belongs to the CobT family.</text>
</comment>
<dbReference type="EMBL" id="QJJM01000015">
    <property type="protein sequence ID" value="PXW69787.1"/>
    <property type="molecule type" value="Genomic_DNA"/>
</dbReference>
<dbReference type="InterPro" id="IPR036087">
    <property type="entry name" value="Nict_dMeBzImd_PRibTrfase_sf"/>
</dbReference>
<comment type="caution">
    <text evidence="10">The sequence shown here is derived from an EMBL/GenBank/DDBJ whole genome shotgun (WGS) entry which is preliminary data.</text>
</comment>
<name>A0A2V3USP6_9SPHN</name>
<evidence type="ECO:0000256" key="2">
    <source>
        <dbReference type="ARBA" id="ARBA00007110"/>
    </source>
</evidence>
<dbReference type="OrthoDB" id="9781491at2"/>
<dbReference type="PANTHER" id="PTHR43463:SF1">
    <property type="entry name" value="NICOTINATE-NUCLEOTIDE--DIMETHYLBENZIMIDAZOLE PHOSPHORIBOSYLTRANSFERASE"/>
    <property type="match status" value="1"/>
</dbReference>
<dbReference type="Gene3D" id="1.10.1610.10">
    <property type="match status" value="1"/>
</dbReference>
<accession>A0A2V3USP6</accession>
<dbReference type="UniPathway" id="UPA00061">
    <property type="reaction ID" value="UER00516"/>
</dbReference>
<dbReference type="Pfam" id="PF02277">
    <property type="entry name" value="DBI_PRT"/>
    <property type="match status" value="1"/>
</dbReference>
<dbReference type="RefSeq" id="WP_066111074.1">
    <property type="nucleotide sequence ID" value="NZ_QJJM01000015.1"/>
</dbReference>
<dbReference type="Gene3D" id="3.40.50.10210">
    <property type="match status" value="1"/>
</dbReference>
<dbReference type="EC" id="2.4.2.21" evidence="3 9"/>
<comment type="catalytic activity">
    <reaction evidence="8">
        <text>5,6-dimethylbenzimidazole + nicotinate beta-D-ribonucleotide = alpha-ribazole 5'-phosphate + nicotinate + H(+)</text>
        <dbReference type="Rhea" id="RHEA:11196"/>
        <dbReference type="ChEBI" id="CHEBI:15378"/>
        <dbReference type="ChEBI" id="CHEBI:15890"/>
        <dbReference type="ChEBI" id="CHEBI:32544"/>
        <dbReference type="ChEBI" id="CHEBI:57502"/>
        <dbReference type="ChEBI" id="CHEBI:57918"/>
        <dbReference type="EC" id="2.4.2.21"/>
    </reaction>
</comment>
<dbReference type="InterPro" id="IPR017846">
    <property type="entry name" value="Nict_dMeBzImd_PRibTrfase_bact"/>
</dbReference>
<comment type="pathway">
    <text evidence="1">Nucleoside biosynthesis; alpha-ribazole biosynthesis; alpha-ribazole from 5,6-dimethylbenzimidazole: step 1/2.</text>
</comment>
<dbReference type="SUPFAM" id="SSF52733">
    <property type="entry name" value="Nicotinate mononucleotide:5,6-dimethylbenzimidazole phosphoribosyltransferase (CobT)"/>
    <property type="match status" value="1"/>
</dbReference>
<sequence length="333" mass="33516">MLSDQAIAAHLDALAKPQGSMGRLEALATDLARIQQRLDPVTHPRRLILFAADHGVVADGVSAWPQAVTGAMMATIAAGKATSSALAAAHECDLELIDAGAAFPPAGAALPPQQILAGGTRSLAHGPAMTAEQFAAAWDLGEKAARRAADAGVAVLLLGEMGIGNTTTAACLTMLLAGADSDTATGRGAGADDEILARKRAIVTAAAARAVMMLGADPRAAIAEVAGFEIIAMAGCFAEGARRRMTLLLDGYVATAAALVAERLYPGTATMMIAAHQSAEPGHAAALAQLGLAPLLDWQMRLGEGSGALVALPLLDSAAALIGKVALLSEVTG</sequence>
<keyword evidence="6 10" id="KW-0328">Glycosyltransferase</keyword>